<organism evidence="3 4">
    <name type="scientific">Bacteroides intestinalis</name>
    <dbReference type="NCBI Taxonomy" id="329854"/>
    <lineage>
        <taxon>Bacteria</taxon>
        <taxon>Pseudomonadati</taxon>
        <taxon>Bacteroidota</taxon>
        <taxon>Bacteroidia</taxon>
        <taxon>Bacteroidales</taxon>
        <taxon>Bacteroidaceae</taxon>
        <taxon>Bacteroides</taxon>
    </lineage>
</organism>
<feature type="domain" description="Calcineurin-like phosphoesterase" evidence="2">
    <location>
        <begin position="1"/>
        <end position="207"/>
    </location>
</feature>
<sequence>MKAILFADIHANLSAFEAVLADIEKRYRPDSMISLGDFIDYGMRSNEIIQRMQDVKIPLIANLKGNHEKALIDGELFRFSSERGRVMSTYTRSHLNQFSIDYIDNVMQEPMQKLEIDGYNVLLLHGSIEDPYWGKLTPSKIEDERYQEYDYVISGHIHQPFKIDVFFKADNSTMRNQKRTTFINPGSVGQPRNHNPFAQYVYIDFQTGETHFNTVPYDIEAEQALFPEEIDKFYSERLKFGI</sequence>
<dbReference type="InterPro" id="IPR050126">
    <property type="entry name" value="Ap4A_hydrolase"/>
</dbReference>
<dbReference type="InterPro" id="IPR024654">
    <property type="entry name" value="Calcineurin-like_PHP_lpxH"/>
</dbReference>
<evidence type="ECO:0000256" key="1">
    <source>
        <dbReference type="ARBA" id="ARBA00008950"/>
    </source>
</evidence>
<proteinExistence type="inferred from homology"/>
<dbReference type="GO" id="GO:0016791">
    <property type="term" value="F:phosphatase activity"/>
    <property type="evidence" value="ECO:0007669"/>
    <property type="project" value="TreeGrafter"/>
</dbReference>
<dbReference type="EMBL" id="QRZF01000014">
    <property type="protein sequence ID" value="RGV50588.1"/>
    <property type="molecule type" value="Genomic_DNA"/>
</dbReference>
<dbReference type="AlphaFoldDB" id="A0A412Y0K4"/>
<accession>A0A412Y0K4</accession>
<dbReference type="InterPro" id="IPR011152">
    <property type="entry name" value="Pesterase_MJ0912"/>
</dbReference>
<gene>
    <name evidence="3" type="ORF">DWW10_17605</name>
</gene>
<dbReference type="Proteomes" id="UP000283850">
    <property type="component" value="Unassembled WGS sequence"/>
</dbReference>
<dbReference type="RefSeq" id="WP_118487167.1">
    <property type="nucleotide sequence ID" value="NZ_QRZF01000014.1"/>
</dbReference>
<dbReference type="PANTHER" id="PTHR42850:SF2">
    <property type="entry name" value="BLL5683 PROTEIN"/>
    <property type="match status" value="1"/>
</dbReference>
<name>A0A412Y0K4_9BACE</name>
<protein>
    <submittedName>
        <fullName evidence="3">Metallophosphoesterase</fullName>
    </submittedName>
</protein>
<dbReference type="Pfam" id="PF12850">
    <property type="entry name" value="Metallophos_2"/>
    <property type="match status" value="1"/>
</dbReference>
<evidence type="ECO:0000313" key="4">
    <source>
        <dbReference type="Proteomes" id="UP000283850"/>
    </source>
</evidence>
<dbReference type="SUPFAM" id="SSF56300">
    <property type="entry name" value="Metallo-dependent phosphatases"/>
    <property type="match status" value="1"/>
</dbReference>
<reference evidence="3 4" key="1">
    <citation type="submission" date="2018-08" db="EMBL/GenBank/DDBJ databases">
        <title>A genome reference for cultivated species of the human gut microbiota.</title>
        <authorList>
            <person name="Zou Y."/>
            <person name="Xue W."/>
            <person name="Luo G."/>
        </authorList>
    </citation>
    <scope>NUCLEOTIDE SEQUENCE [LARGE SCALE GENOMIC DNA]</scope>
    <source>
        <strain evidence="3 4">AF14-32</strain>
    </source>
</reference>
<evidence type="ECO:0000259" key="2">
    <source>
        <dbReference type="Pfam" id="PF12850"/>
    </source>
</evidence>
<dbReference type="Gene3D" id="3.60.21.10">
    <property type="match status" value="1"/>
</dbReference>
<dbReference type="PIRSF" id="PIRSF000883">
    <property type="entry name" value="Pesterase_MJ0912"/>
    <property type="match status" value="1"/>
</dbReference>
<dbReference type="GO" id="GO:0005737">
    <property type="term" value="C:cytoplasm"/>
    <property type="evidence" value="ECO:0007669"/>
    <property type="project" value="TreeGrafter"/>
</dbReference>
<dbReference type="InterPro" id="IPR029052">
    <property type="entry name" value="Metallo-depent_PP-like"/>
</dbReference>
<dbReference type="PANTHER" id="PTHR42850">
    <property type="entry name" value="METALLOPHOSPHOESTERASE"/>
    <property type="match status" value="1"/>
</dbReference>
<comment type="similarity">
    <text evidence="1">Belongs to the metallophosphoesterase superfamily. YfcE family.</text>
</comment>
<evidence type="ECO:0000313" key="3">
    <source>
        <dbReference type="EMBL" id="RGV50588.1"/>
    </source>
</evidence>
<comment type="caution">
    <text evidence="3">The sequence shown here is derived from an EMBL/GenBank/DDBJ whole genome shotgun (WGS) entry which is preliminary data.</text>
</comment>